<gene>
    <name evidence="1" type="ORF">B296_00054002</name>
</gene>
<evidence type="ECO:0000313" key="2">
    <source>
        <dbReference type="Proteomes" id="UP000287651"/>
    </source>
</evidence>
<dbReference type="AlphaFoldDB" id="A0A426X8H3"/>
<comment type="caution">
    <text evidence="1">The sequence shown here is derived from an EMBL/GenBank/DDBJ whole genome shotgun (WGS) entry which is preliminary data.</text>
</comment>
<evidence type="ECO:0000313" key="1">
    <source>
        <dbReference type="EMBL" id="RRT35730.1"/>
    </source>
</evidence>
<dbReference type="EMBL" id="AMZH03024614">
    <property type="protein sequence ID" value="RRT35730.1"/>
    <property type="molecule type" value="Genomic_DNA"/>
</dbReference>
<accession>A0A426X8H3</accession>
<name>A0A426X8H3_ENSVE</name>
<dbReference type="Proteomes" id="UP000287651">
    <property type="component" value="Unassembled WGS sequence"/>
</dbReference>
<protein>
    <submittedName>
        <fullName evidence="1">Uncharacterized protein</fullName>
    </submittedName>
</protein>
<sequence length="103" mass="11490">MKKRSQKPTWKKKGCRRPERRTLTEARLRQWVAATTEEEKRKCAAGGSGHHQCGWVVRSGTTMQEAEDAVVAVAEKDTIVEEEVEGNSRWGALVVAAAIEKGR</sequence>
<proteinExistence type="predicted"/>
<reference evidence="1 2" key="1">
    <citation type="journal article" date="2014" name="Agronomy (Basel)">
        <title>A Draft Genome Sequence for Ensete ventricosum, the Drought-Tolerant Tree Against Hunger.</title>
        <authorList>
            <person name="Harrison J."/>
            <person name="Moore K.A."/>
            <person name="Paszkiewicz K."/>
            <person name="Jones T."/>
            <person name="Grant M."/>
            <person name="Ambacheew D."/>
            <person name="Muzemil S."/>
            <person name="Studholme D.J."/>
        </authorList>
    </citation>
    <scope>NUCLEOTIDE SEQUENCE [LARGE SCALE GENOMIC DNA]</scope>
</reference>
<organism evidence="1 2">
    <name type="scientific">Ensete ventricosum</name>
    <name type="common">Abyssinian banana</name>
    <name type="synonym">Musa ensete</name>
    <dbReference type="NCBI Taxonomy" id="4639"/>
    <lineage>
        <taxon>Eukaryota</taxon>
        <taxon>Viridiplantae</taxon>
        <taxon>Streptophyta</taxon>
        <taxon>Embryophyta</taxon>
        <taxon>Tracheophyta</taxon>
        <taxon>Spermatophyta</taxon>
        <taxon>Magnoliopsida</taxon>
        <taxon>Liliopsida</taxon>
        <taxon>Zingiberales</taxon>
        <taxon>Musaceae</taxon>
        <taxon>Ensete</taxon>
    </lineage>
</organism>